<dbReference type="SMART" id="SM00645">
    <property type="entry name" value="Pept_C1"/>
    <property type="match status" value="1"/>
</dbReference>
<reference evidence="6 7" key="1">
    <citation type="submission" date="2018-05" db="EMBL/GenBank/DDBJ databases">
        <title>Genomic Encyclopedia of Type Strains, Phase IV (KMG-IV): sequencing the most valuable type-strain genomes for metagenomic binning, comparative biology and taxonomic classification.</title>
        <authorList>
            <person name="Goeker M."/>
        </authorList>
    </citation>
    <scope>NUCLEOTIDE SEQUENCE [LARGE SCALE GENOMIC DNA]</scope>
    <source>
        <strain evidence="6 7">DSM 28816</strain>
    </source>
</reference>
<dbReference type="Gene3D" id="2.60.40.10">
    <property type="entry name" value="Immunoglobulins"/>
    <property type="match status" value="2"/>
</dbReference>
<dbReference type="PROSITE" id="PS00639">
    <property type="entry name" value="THIOL_PROTEASE_HIS"/>
    <property type="match status" value="1"/>
</dbReference>
<feature type="compositionally biased region" description="Basic and acidic residues" evidence="2">
    <location>
        <begin position="154"/>
        <end position="166"/>
    </location>
</feature>
<evidence type="ECO:0000256" key="3">
    <source>
        <dbReference type="SAM" id="SignalP"/>
    </source>
</evidence>
<comment type="similarity">
    <text evidence="1">Belongs to the peptidase C1 family.</text>
</comment>
<dbReference type="SUPFAM" id="SSF54001">
    <property type="entry name" value="Cysteine proteinases"/>
    <property type="match status" value="1"/>
</dbReference>
<feature type="compositionally biased region" description="Low complexity" evidence="2">
    <location>
        <begin position="50"/>
        <end position="153"/>
    </location>
</feature>
<protein>
    <submittedName>
        <fullName evidence="6">C1A family cysteine protease</fullName>
    </submittedName>
</protein>
<dbReference type="Pfam" id="PF02368">
    <property type="entry name" value="Big_2"/>
    <property type="match status" value="1"/>
</dbReference>
<accession>A0A318EQ59</accession>
<keyword evidence="3" id="KW-0732">Signal</keyword>
<evidence type="ECO:0000256" key="2">
    <source>
        <dbReference type="SAM" id="MobiDB-lite"/>
    </source>
</evidence>
<dbReference type="AlphaFoldDB" id="A0A318EQ59"/>
<evidence type="ECO:0000313" key="6">
    <source>
        <dbReference type="EMBL" id="PXV91516.1"/>
    </source>
</evidence>
<dbReference type="InterPro" id="IPR038765">
    <property type="entry name" value="Papain-like_cys_pep_sf"/>
</dbReference>
<dbReference type="PROSITE" id="PS50853">
    <property type="entry name" value="FN3"/>
    <property type="match status" value="1"/>
</dbReference>
<dbReference type="SUPFAM" id="SSF49265">
    <property type="entry name" value="Fibronectin type III"/>
    <property type="match status" value="1"/>
</dbReference>
<comment type="caution">
    <text evidence="6">The sequence shown here is derived from an EMBL/GenBank/DDBJ whole genome shotgun (WGS) entry which is preliminary data.</text>
</comment>
<dbReference type="Gene3D" id="3.90.70.10">
    <property type="entry name" value="Cysteine proteinases"/>
    <property type="match status" value="1"/>
</dbReference>
<dbReference type="RefSeq" id="WP_110290730.1">
    <property type="nucleotide sequence ID" value="NZ_QICS01000003.1"/>
</dbReference>
<feature type="region of interest" description="Disordered" evidence="2">
    <location>
        <begin position="33"/>
        <end position="166"/>
    </location>
</feature>
<proteinExistence type="inferred from homology"/>
<dbReference type="SUPFAM" id="SSF49373">
    <property type="entry name" value="Invasin/intimin cell-adhesion fragments"/>
    <property type="match status" value="1"/>
</dbReference>
<feature type="signal peptide" evidence="3">
    <location>
        <begin position="1"/>
        <end position="29"/>
    </location>
</feature>
<name>A0A318EQ59_9FIRM</name>
<dbReference type="InterPro" id="IPR003343">
    <property type="entry name" value="Big_2"/>
</dbReference>
<evidence type="ECO:0000259" key="5">
    <source>
        <dbReference type="PROSITE" id="PS50853"/>
    </source>
</evidence>
<dbReference type="PROSITE" id="PS50835">
    <property type="entry name" value="IG_LIKE"/>
    <property type="match status" value="1"/>
</dbReference>
<dbReference type="PANTHER" id="PTHR12411">
    <property type="entry name" value="CYSTEINE PROTEASE FAMILY C1-RELATED"/>
    <property type="match status" value="1"/>
</dbReference>
<dbReference type="InterPro" id="IPR000668">
    <property type="entry name" value="Peptidase_C1A_C"/>
</dbReference>
<feature type="domain" description="Ig-like" evidence="4">
    <location>
        <begin position="637"/>
        <end position="736"/>
    </location>
</feature>
<dbReference type="EMBL" id="QICS01000003">
    <property type="protein sequence ID" value="PXV91516.1"/>
    <property type="molecule type" value="Genomic_DNA"/>
</dbReference>
<dbReference type="InterPro" id="IPR007110">
    <property type="entry name" value="Ig-like_dom"/>
</dbReference>
<dbReference type="InterPro" id="IPR013783">
    <property type="entry name" value="Ig-like_fold"/>
</dbReference>
<dbReference type="Gene3D" id="2.60.40.1080">
    <property type="match status" value="1"/>
</dbReference>
<dbReference type="InterPro" id="IPR025660">
    <property type="entry name" value="Pept_his_AS"/>
</dbReference>
<dbReference type="InterPro" id="IPR040528">
    <property type="entry name" value="Lectin-like"/>
</dbReference>
<dbReference type="InterPro" id="IPR013128">
    <property type="entry name" value="Peptidase_C1A"/>
</dbReference>
<dbReference type="SMART" id="SM00635">
    <property type="entry name" value="BID_2"/>
    <property type="match status" value="1"/>
</dbReference>
<feature type="compositionally biased region" description="Low complexity" evidence="2">
    <location>
        <begin position="33"/>
        <end position="42"/>
    </location>
</feature>
<dbReference type="GO" id="GO:0008234">
    <property type="term" value="F:cysteine-type peptidase activity"/>
    <property type="evidence" value="ECO:0007669"/>
    <property type="project" value="InterPro"/>
</dbReference>
<dbReference type="InterPro" id="IPR008964">
    <property type="entry name" value="Invasin/intimin_cell_adhesion"/>
</dbReference>
<dbReference type="SMART" id="SM00060">
    <property type="entry name" value="FN3"/>
    <property type="match status" value="2"/>
</dbReference>
<evidence type="ECO:0000259" key="4">
    <source>
        <dbReference type="PROSITE" id="PS50835"/>
    </source>
</evidence>
<dbReference type="CDD" id="cd00063">
    <property type="entry name" value="FN3"/>
    <property type="match status" value="1"/>
</dbReference>
<dbReference type="CDD" id="cd02619">
    <property type="entry name" value="Peptidase_C1"/>
    <property type="match status" value="1"/>
</dbReference>
<dbReference type="InterPro" id="IPR000169">
    <property type="entry name" value="Pept_cys_AS"/>
</dbReference>
<dbReference type="InterPro" id="IPR036116">
    <property type="entry name" value="FN3_sf"/>
</dbReference>
<dbReference type="Proteomes" id="UP000247523">
    <property type="component" value="Unassembled WGS sequence"/>
</dbReference>
<dbReference type="PROSITE" id="PS00139">
    <property type="entry name" value="THIOL_PROTEASE_CYS"/>
    <property type="match status" value="1"/>
</dbReference>
<dbReference type="GO" id="GO:0006508">
    <property type="term" value="P:proteolysis"/>
    <property type="evidence" value="ECO:0007669"/>
    <property type="project" value="UniProtKB-KW"/>
</dbReference>
<keyword evidence="6" id="KW-0645">Protease</keyword>
<feature type="domain" description="Fibronectin type-III" evidence="5">
    <location>
        <begin position="811"/>
        <end position="904"/>
    </location>
</feature>
<keyword evidence="6" id="KW-0378">Hydrolase</keyword>
<sequence length="904" mass="98509">MKKRFLMKVQAIALAACVTLSTFDITAIATQTTPSTTQVTDITETDSTDTTENTETTDSTSTTENTETTDSTSTTENTETTDSTSTTENTETTDSTSTTENTETTDNTEASDSTTTDSTNATDSTVAATDTTTESSNTTLTDSQDTSTQTITEDSTKTDTKTKESEEIVERHMGYNSVDDLTIPTLYDGTYVPNQQGSLPSKYDSRDYGYITPVRDQGTWGTCWSFAALGMAEANIVKKGLAGSTLNLSELQLAYFFYHTVTDPLGNTAGDCTQPLTDSYLDQGGNSAFTTFALASWIGASDESKAPYEAATYDSYALDDSLAFNDDYHLQNAYWINMLDTSEVKNMIMNYGAVATSYYSDQLYNYTTTYYNGSTYAYYYDNQYNSNHAITIVGWDDSFNASNFNEEHRPSSNGAWLVKNSWGSDFGDSGYFWISYQDSAFTSEGYSQAYVFDMESANNYDHNYQYDGSCGIRSYGIYNGGSISNVFTAKANSDGAEQIKAVSFALYDINVDYQIQIYTNLTNSQDPTSGTAMLSSPKTGRTSYVGYYTVPLDEAVSIGEGSTFSVVITLSRQASDGVYFFFDYSYANAGWINFTNACEAGQSFVKWNSGSSWDDLGLENATARIKAFTTDIDQIYPTGISLNNTSITLKAGDSAALTASITPSATTETSVTWSSSNEAVATVDANGTVTGTGIGTATITAETSNGLTAACTVTGKIGKVNGLKAASQSTTSVKLSWTKQNGVGGYEIYRYNTETKKYEKIGTNSKASKTTYNNKSLTVATTYKYKVRAYVKINGKKKYGSYSAVFQTSTKTEKPTLSVSALSKKAKLTWEKVSGASGYEIYMSTKKSSGYSLIKTIKKGKTVSYTKSKLTKNKRYYFKIRTYKTVSGNKVYSGYSKVITVKIK</sequence>
<organism evidence="6 7">
    <name type="scientific">Lachnotalea glycerini</name>
    <dbReference type="NCBI Taxonomy" id="1763509"/>
    <lineage>
        <taxon>Bacteria</taxon>
        <taxon>Bacillati</taxon>
        <taxon>Bacillota</taxon>
        <taxon>Clostridia</taxon>
        <taxon>Lachnospirales</taxon>
        <taxon>Lachnospiraceae</taxon>
        <taxon>Lachnotalea</taxon>
    </lineage>
</organism>
<evidence type="ECO:0000313" key="7">
    <source>
        <dbReference type="Proteomes" id="UP000247523"/>
    </source>
</evidence>
<dbReference type="Pfam" id="PF18560">
    <property type="entry name" value="Lectin_like"/>
    <property type="match status" value="1"/>
</dbReference>
<dbReference type="InterPro" id="IPR003961">
    <property type="entry name" value="FN3_dom"/>
</dbReference>
<evidence type="ECO:0000256" key="1">
    <source>
        <dbReference type="ARBA" id="ARBA00008455"/>
    </source>
</evidence>
<gene>
    <name evidence="6" type="ORF">C8E03_10373</name>
</gene>
<dbReference type="Pfam" id="PF00112">
    <property type="entry name" value="Peptidase_C1"/>
    <property type="match status" value="1"/>
</dbReference>
<feature type="chain" id="PRO_5016444871" evidence="3">
    <location>
        <begin position="30"/>
        <end position="904"/>
    </location>
</feature>